<accession>A0A7U2F388</accession>
<dbReference type="Proteomes" id="UP000663193">
    <property type="component" value="Chromosome 7"/>
</dbReference>
<dbReference type="VEuPathDB" id="FungiDB:JI435_410760"/>
<reference evidence="2" key="1">
    <citation type="journal article" date="2021" name="BMC Genomics">
        <title>Chromosome-level genome assembly and manually-curated proteome of model necrotroph Parastagonospora nodorum Sn15 reveals a genome-wide trove of candidate effector homologs, and redundancy of virulence-related functions within an accessory chromosome.</title>
        <authorList>
            <person name="Bertazzoni S."/>
            <person name="Jones D.A.B."/>
            <person name="Phan H.T."/>
            <person name="Tan K.-C."/>
            <person name="Hane J.K."/>
        </authorList>
    </citation>
    <scope>NUCLEOTIDE SEQUENCE [LARGE SCALE GENOMIC DNA]</scope>
    <source>
        <strain evidence="2">SN15 / ATCC MYA-4574 / FGSC 10173)</strain>
    </source>
</reference>
<sequence>MVKTIAVVVSQCRSADHLVLIYPPILHTMQFPFTTKIKLSNSNKAGLQCCVEFGRVTRRRNGVTVTGNFEATRRSAPVDVPFHTPPHR</sequence>
<evidence type="ECO:0000313" key="2">
    <source>
        <dbReference type="Proteomes" id="UP000663193"/>
    </source>
</evidence>
<protein>
    <submittedName>
        <fullName evidence="1">Uncharacterized protein</fullName>
    </submittedName>
</protein>
<keyword evidence="2" id="KW-1185">Reference proteome</keyword>
<evidence type="ECO:0000313" key="1">
    <source>
        <dbReference type="EMBL" id="QRC97597.1"/>
    </source>
</evidence>
<gene>
    <name evidence="1" type="ORF">JI435_410760</name>
</gene>
<dbReference type="EMBL" id="CP069029">
    <property type="protein sequence ID" value="QRC97597.1"/>
    <property type="molecule type" value="Genomic_DNA"/>
</dbReference>
<dbReference type="AlphaFoldDB" id="A0A7U2F388"/>
<proteinExistence type="predicted"/>
<name>A0A7U2F388_PHANO</name>
<organism evidence="1 2">
    <name type="scientific">Phaeosphaeria nodorum (strain SN15 / ATCC MYA-4574 / FGSC 10173)</name>
    <name type="common">Glume blotch fungus</name>
    <name type="synonym">Parastagonospora nodorum</name>
    <dbReference type="NCBI Taxonomy" id="321614"/>
    <lineage>
        <taxon>Eukaryota</taxon>
        <taxon>Fungi</taxon>
        <taxon>Dikarya</taxon>
        <taxon>Ascomycota</taxon>
        <taxon>Pezizomycotina</taxon>
        <taxon>Dothideomycetes</taxon>
        <taxon>Pleosporomycetidae</taxon>
        <taxon>Pleosporales</taxon>
        <taxon>Pleosporineae</taxon>
        <taxon>Phaeosphaeriaceae</taxon>
        <taxon>Parastagonospora</taxon>
    </lineage>
</organism>